<dbReference type="EMBL" id="LAZR01044359">
    <property type="protein sequence ID" value="KKL04858.1"/>
    <property type="molecule type" value="Genomic_DNA"/>
</dbReference>
<evidence type="ECO:0000313" key="1">
    <source>
        <dbReference type="EMBL" id="KKL04858.1"/>
    </source>
</evidence>
<dbReference type="AlphaFoldDB" id="A0A0F9CYA1"/>
<protein>
    <submittedName>
        <fullName evidence="1">Uncharacterized protein</fullName>
    </submittedName>
</protein>
<organism evidence="1">
    <name type="scientific">marine sediment metagenome</name>
    <dbReference type="NCBI Taxonomy" id="412755"/>
    <lineage>
        <taxon>unclassified sequences</taxon>
        <taxon>metagenomes</taxon>
        <taxon>ecological metagenomes</taxon>
    </lineage>
</organism>
<accession>A0A0F9CYA1</accession>
<sequence>MNPQWLTIIGPVVTAAAANQVRADVLTTTVPIYPIGSSDKSSATILEILKVHFNIDPAHNSQAPVGAVATEFHWALGHSVGETRATGATAELSTFILGLQSGLLTFGSIEEITDANGTNIESRISNPYNVVMDLTDGAGHGVLYANPTITLSTTQQSSTTLAWANFNIVVRLLYRYKKVGLTEYIGLVQAST</sequence>
<proteinExistence type="predicted"/>
<comment type="caution">
    <text evidence="1">The sequence shown here is derived from an EMBL/GenBank/DDBJ whole genome shotgun (WGS) entry which is preliminary data.</text>
</comment>
<name>A0A0F9CYA1_9ZZZZ</name>
<gene>
    <name evidence="1" type="ORF">LCGC14_2611860</name>
</gene>
<reference evidence="1" key="1">
    <citation type="journal article" date="2015" name="Nature">
        <title>Complex archaea that bridge the gap between prokaryotes and eukaryotes.</title>
        <authorList>
            <person name="Spang A."/>
            <person name="Saw J.H."/>
            <person name="Jorgensen S.L."/>
            <person name="Zaremba-Niedzwiedzka K."/>
            <person name="Martijn J."/>
            <person name="Lind A.E."/>
            <person name="van Eijk R."/>
            <person name="Schleper C."/>
            <person name="Guy L."/>
            <person name="Ettema T.J."/>
        </authorList>
    </citation>
    <scope>NUCLEOTIDE SEQUENCE</scope>
</reference>